<name>A0A0X3NF00_SCHSO</name>
<comment type="pathway">
    <text evidence="1">Protein modification; protein glycosylation.</text>
</comment>
<gene>
    <name evidence="13" type="primary">FUCTA</name>
    <name evidence="13" type="ORF">TR165755</name>
</gene>
<dbReference type="AlphaFoldDB" id="A0A0X3NF00"/>
<dbReference type="Gene3D" id="3.40.50.11660">
    <property type="entry name" value="Glycosyl transferase family 10, C-terminal domain"/>
    <property type="match status" value="1"/>
</dbReference>
<proteinExistence type="inferred from homology"/>
<dbReference type="PANTHER" id="PTHR11929:SF145">
    <property type="entry name" value="ALPHA-(1,3)-FUCOSYLTRANSFERASE FUT-1"/>
    <property type="match status" value="1"/>
</dbReference>
<keyword evidence="7" id="KW-1133">Transmembrane helix</keyword>
<dbReference type="EMBL" id="GEEE01024651">
    <property type="protein sequence ID" value="JAP38574.1"/>
    <property type="molecule type" value="Transcribed_RNA"/>
</dbReference>
<organism evidence="13">
    <name type="scientific">Schistocephalus solidus</name>
    <name type="common">Tapeworm</name>
    <dbReference type="NCBI Taxonomy" id="70667"/>
    <lineage>
        <taxon>Eukaryota</taxon>
        <taxon>Metazoa</taxon>
        <taxon>Spiralia</taxon>
        <taxon>Lophotrochozoa</taxon>
        <taxon>Platyhelminthes</taxon>
        <taxon>Cestoda</taxon>
        <taxon>Eucestoda</taxon>
        <taxon>Diphyllobothriidea</taxon>
        <taxon>Diphyllobothriidae</taxon>
        <taxon>Schistocephalus</taxon>
    </lineage>
</organism>
<keyword evidence="4 11" id="KW-0808">Transferase</keyword>
<keyword evidence="9" id="KW-0325">Glycoprotein</keyword>
<dbReference type="PANTHER" id="PTHR11929">
    <property type="entry name" value="ALPHA- 1,3 -FUCOSYLTRANSFERASE"/>
    <property type="match status" value="1"/>
</dbReference>
<dbReference type="UniPathway" id="UPA00378"/>
<dbReference type="InterPro" id="IPR055270">
    <property type="entry name" value="Glyco_tran_10_C"/>
</dbReference>
<keyword evidence="5 11" id="KW-0812">Transmembrane</keyword>
<dbReference type="FunFam" id="3.40.50.11660:FF:000002">
    <property type="entry name" value="Alpha-(1,3)-fucosyltransferase"/>
    <property type="match status" value="1"/>
</dbReference>
<dbReference type="InterPro" id="IPR001503">
    <property type="entry name" value="Glyco_trans_10"/>
</dbReference>
<sequence>MLPLIFYDKRLAYHPTFMEGCEFRCRFTSNLTQLNRSQLVVFTSNPSPDERLYAGDIPWAFESAEPLHRMPWLSEEVKKRFSMFITYHPYASIPYYYGVYRAFLNPECVMSEAQRKRLRAQNSLHLLPVHHFRKTKKVAWAVSDNEPFNNRTVLGNAIAKNIEVDKYGRKAKYCPLAGLCFEHLSRNYKFYLSFENANCEGYITEKFFVNALGYGMVPIVYGASREEFYARAPPNSYIHVDEFKTVADLAKYLNYLDKNDTAYASYFAWKEHGEVLTWLRVDCRVCGVLHHVLSGRLKLYDGTFRSYLDASRTCTNTSKIQF</sequence>
<evidence type="ECO:0000256" key="11">
    <source>
        <dbReference type="RuleBase" id="RU003832"/>
    </source>
</evidence>
<evidence type="ECO:0000256" key="6">
    <source>
        <dbReference type="ARBA" id="ARBA00022968"/>
    </source>
</evidence>
<dbReference type="InterPro" id="IPR038577">
    <property type="entry name" value="GT10-like_C_sf"/>
</dbReference>
<evidence type="ECO:0000256" key="9">
    <source>
        <dbReference type="ARBA" id="ARBA00023180"/>
    </source>
</evidence>
<evidence type="ECO:0000256" key="5">
    <source>
        <dbReference type="ARBA" id="ARBA00022692"/>
    </source>
</evidence>
<accession>A0A0X3NF00</accession>
<dbReference type="SUPFAM" id="SSF53756">
    <property type="entry name" value="UDP-Glycosyltransferase/glycogen phosphorylase"/>
    <property type="match status" value="1"/>
</dbReference>
<evidence type="ECO:0000256" key="8">
    <source>
        <dbReference type="ARBA" id="ARBA00023136"/>
    </source>
</evidence>
<keyword evidence="3 11" id="KW-0328">Glycosyltransferase</keyword>
<protein>
    <recommendedName>
        <fullName evidence="11">Fucosyltransferase</fullName>
        <ecNumber evidence="11">2.4.1.-</ecNumber>
    </recommendedName>
</protein>
<feature type="domain" description="Fucosyltransferase C-terminal" evidence="12">
    <location>
        <begin position="133"/>
        <end position="291"/>
    </location>
</feature>
<dbReference type="GO" id="GO:0046920">
    <property type="term" value="F:alpha-(1-&gt;3)-fucosyltransferase activity"/>
    <property type="evidence" value="ECO:0007669"/>
    <property type="project" value="TreeGrafter"/>
</dbReference>
<dbReference type="EC" id="2.4.1.-" evidence="11"/>
<keyword evidence="8" id="KW-0472">Membrane</keyword>
<comment type="similarity">
    <text evidence="2 11">Belongs to the glycosyltransferase 10 family.</text>
</comment>
<comment type="subcellular location">
    <subcellularLocation>
        <location evidence="10">Endomembrane system</location>
        <topology evidence="10">Single-pass type II membrane protein</topology>
    </subcellularLocation>
    <subcellularLocation>
        <location evidence="11">Golgi apparatus</location>
        <location evidence="11">Golgi stack membrane</location>
        <topology evidence="11">Single-pass type II membrane protein</topology>
    </subcellularLocation>
</comment>
<keyword evidence="6" id="KW-0735">Signal-anchor</keyword>
<evidence type="ECO:0000256" key="1">
    <source>
        <dbReference type="ARBA" id="ARBA00004922"/>
    </source>
</evidence>
<evidence type="ECO:0000313" key="13">
    <source>
        <dbReference type="EMBL" id="JAP38574.1"/>
    </source>
</evidence>
<dbReference type="GO" id="GO:0032580">
    <property type="term" value="C:Golgi cisterna membrane"/>
    <property type="evidence" value="ECO:0007669"/>
    <property type="project" value="UniProtKB-SubCell"/>
</dbReference>
<reference evidence="13" key="1">
    <citation type="submission" date="2016-01" db="EMBL/GenBank/DDBJ databases">
        <title>Reference transcriptome for the parasite Schistocephalus solidus: insights into the molecular evolution of parasitism.</title>
        <authorList>
            <person name="Hebert F.O."/>
            <person name="Grambauer S."/>
            <person name="Barber I."/>
            <person name="Landry C.R."/>
            <person name="Aubin-Horth N."/>
        </authorList>
    </citation>
    <scope>NUCLEOTIDE SEQUENCE</scope>
</reference>
<evidence type="ECO:0000256" key="4">
    <source>
        <dbReference type="ARBA" id="ARBA00022679"/>
    </source>
</evidence>
<evidence type="ECO:0000256" key="2">
    <source>
        <dbReference type="ARBA" id="ARBA00008919"/>
    </source>
</evidence>
<dbReference type="Pfam" id="PF00852">
    <property type="entry name" value="Glyco_transf_10"/>
    <property type="match status" value="1"/>
</dbReference>
<keyword evidence="11" id="KW-0333">Golgi apparatus</keyword>
<evidence type="ECO:0000259" key="12">
    <source>
        <dbReference type="Pfam" id="PF00852"/>
    </source>
</evidence>
<evidence type="ECO:0000256" key="3">
    <source>
        <dbReference type="ARBA" id="ARBA00022676"/>
    </source>
</evidence>
<evidence type="ECO:0000256" key="10">
    <source>
        <dbReference type="ARBA" id="ARBA00060399"/>
    </source>
</evidence>
<evidence type="ECO:0000256" key="7">
    <source>
        <dbReference type="ARBA" id="ARBA00022989"/>
    </source>
</evidence>